<dbReference type="InterPro" id="IPR036855">
    <property type="entry name" value="Znf_CCCH_sf"/>
</dbReference>
<dbReference type="InterPro" id="IPR000571">
    <property type="entry name" value="Znf_CCCH"/>
</dbReference>
<feature type="domain" description="C3H1-type" evidence="7">
    <location>
        <begin position="609"/>
        <end position="637"/>
    </location>
</feature>
<organism evidence="8 9">
    <name type="scientific">Rhynchospora pubera</name>
    <dbReference type="NCBI Taxonomy" id="906938"/>
    <lineage>
        <taxon>Eukaryota</taxon>
        <taxon>Viridiplantae</taxon>
        <taxon>Streptophyta</taxon>
        <taxon>Embryophyta</taxon>
        <taxon>Tracheophyta</taxon>
        <taxon>Spermatophyta</taxon>
        <taxon>Magnoliopsida</taxon>
        <taxon>Liliopsida</taxon>
        <taxon>Poales</taxon>
        <taxon>Cyperaceae</taxon>
        <taxon>Cyperoideae</taxon>
        <taxon>Rhynchosporeae</taxon>
        <taxon>Rhynchospora</taxon>
    </lineage>
</organism>
<feature type="compositionally biased region" description="Basic and acidic residues" evidence="6">
    <location>
        <begin position="105"/>
        <end position="131"/>
    </location>
</feature>
<evidence type="ECO:0000313" key="9">
    <source>
        <dbReference type="Proteomes" id="UP001140206"/>
    </source>
</evidence>
<feature type="domain" description="C3H1-type" evidence="7">
    <location>
        <begin position="338"/>
        <end position="366"/>
    </location>
</feature>
<feature type="domain" description="C3H1-type" evidence="7">
    <location>
        <begin position="668"/>
        <end position="696"/>
    </location>
</feature>
<feature type="zinc finger region" description="C3H1-type" evidence="5">
    <location>
        <begin position="536"/>
        <end position="564"/>
    </location>
</feature>
<feature type="compositionally biased region" description="Basic and acidic residues" evidence="6">
    <location>
        <begin position="53"/>
        <end position="97"/>
    </location>
</feature>
<gene>
    <name evidence="8" type="ORF">LUZ62_050117</name>
</gene>
<sequence length="724" mass="81433">MGGESDSSRTFYELGLVRSPPPSDSDAMAEALSRLNLQEREGVGGVGVGVGDVSEREEVGNGDSEKKEVGKREQGLDSEIVKREREESSESEERGEGMDGGGENVENKECGEKRNGEEEDQVRDGDSEKEIGGSVNGDIEEKEEVGEGCDEKKEVGGKEEERDGHNESKGEEREDEGDCKGEKKEEVVSKERVKILIRYPQRPNTQDCFSYLQTGYCSHGQSCWYNHPPKKSSEVSGNSNTDCIEGERDGDQEKKLEVVERSMVKHAPPYPQREGKADCMYYLKTGRCSYGANCCFNHPPGNFNLVTEDRNDQNVLNDKIGSRAAERNRTVSPNWVNARRRPDCIRYVNEGRCDNGADCQFYHHRSRRPYEFNLNSRSYWQGNHELETELNFLGLPLRPGKNDCPMYMEYGACELSTGCQYNHPNPDPVMAQQDTNKEFHEGDSIPSSEEPADNISSPSCGLPSCMEPMFYPTPKPSFARIKQMLLPPERLDNNGGSKELQAQLASLEGLKDPIKLNSTSSSSSGTGCELLEYPERPGEPLCPTYMKSGSCKLKSECWYDHPRDHNPKDPAKPPVQSYGYNRESLPTDTKKNMVHSSITSEEESIYPERPGEPECPHYMKHGNCKFGPSCKFNHPKRLQKKAPPYSSFMQASRATSGHHTEEMEFPERPGEPECSYYMKHGNCKFGSNCIFHHPRGQNEKKGQYNYVKLAAPSSRFQSTHGHYR</sequence>
<evidence type="ECO:0000256" key="6">
    <source>
        <dbReference type="SAM" id="MobiDB-lite"/>
    </source>
</evidence>
<feature type="region of interest" description="Disordered" evidence="6">
    <location>
        <begin position="1"/>
        <end position="185"/>
    </location>
</feature>
<protein>
    <submittedName>
        <fullName evidence="8">Zinc finger CCCH domain-containing protein 37</fullName>
    </submittedName>
</protein>
<comment type="caution">
    <text evidence="8">The sequence shown here is derived from an EMBL/GenBank/DDBJ whole genome shotgun (WGS) entry which is preliminary data.</text>
</comment>
<dbReference type="GO" id="GO:0003729">
    <property type="term" value="F:mRNA binding"/>
    <property type="evidence" value="ECO:0007669"/>
    <property type="project" value="TreeGrafter"/>
</dbReference>
<feature type="zinc finger region" description="C3H1-type" evidence="5">
    <location>
        <begin position="338"/>
        <end position="366"/>
    </location>
</feature>
<dbReference type="PROSITE" id="PS50103">
    <property type="entry name" value="ZF_C3H1"/>
    <property type="match status" value="7"/>
</dbReference>
<feature type="domain" description="C3H1-type" evidence="7">
    <location>
        <begin position="202"/>
        <end position="230"/>
    </location>
</feature>
<feature type="domain" description="C3H1-type" evidence="7">
    <location>
        <begin position="273"/>
        <end position="301"/>
    </location>
</feature>
<name>A0AAV8G641_9POAL</name>
<dbReference type="Gene3D" id="4.10.1000.10">
    <property type="entry name" value="Zinc finger, CCCH-type"/>
    <property type="match status" value="4"/>
</dbReference>
<feature type="zinc finger region" description="C3H1-type" evidence="5">
    <location>
        <begin position="609"/>
        <end position="637"/>
    </location>
</feature>
<dbReference type="Pfam" id="PF14608">
    <property type="entry name" value="zf-CCCH_2"/>
    <property type="match status" value="1"/>
</dbReference>
<evidence type="ECO:0000313" key="8">
    <source>
        <dbReference type="EMBL" id="KAJ4798871.1"/>
    </source>
</evidence>
<dbReference type="SMART" id="SM00356">
    <property type="entry name" value="ZnF_C3H1"/>
    <property type="match status" value="7"/>
</dbReference>
<reference evidence="8" key="1">
    <citation type="submission" date="2022-08" db="EMBL/GenBank/DDBJ databases">
        <authorList>
            <person name="Marques A."/>
        </authorList>
    </citation>
    <scope>NUCLEOTIDE SEQUENCE</scope>
    <source>
        <strain evidence="8">RhyPub2mFocal</strain>
        <tissue evidence="8">Leaves</tissue>
    </source>
</reference>
<keyword evidence="1 5" id="KW-0479">Metal-binding</keyword>
<dbReference type="AlphaFoldDB" id="A0AAV8G641"/>
<dbReference type="Gene3D" id="2.30.30.1190">
    <property type="match status" value="1"/>
</dbReference>
<feature type="zinc finger region" description="C3H1-type" evidence="5">
    <location>
        <begin position="668"/>
        <end position="696"/>
    </location>
</feature>
<feature type="region of interest" description="Disordered" evidence="6">
    <location>
        <begin position="230"/>
        <end position="252"/>
    </location>
</feature>
<keyword evidence="4" id="KW-0238">DNA-binding</keyword>
<feature type="compositionally biased region" description="Acidic residues" evidence="6">
    <location>
        <begin position="138"/>
        <end position="148"/>
    </location>
</feature>
<dbReference type="InterPro" id="IPR050974">
    <property type="entry name" value="Plant_ZF_CCCH"/>
</dbReference>
<keyword evidence="9" id="KW-1185">Reference proteome</keyword>
<feature type="domain" description="C3H1-type" evidence="7">
    <location>
        <begin position="398"/>
        <end position="426"/>
    </location>
</feature>
<evidence type="ECO:0000256" key="3">
    <source>
        <dbReference type="ARBA" id="ARBA00022833"/>
    </source>
</evidence>
<evidence type="ECO:0000256" key="2">
    <source>
        <dbReference type="ARBA" id="ARBA00022771"/>
    </source>
</evidence>
<dbReference type="Pfam" id="PF00642">
    <property type="entry name" value="zf-CCCH"/>
    <property type="match status" value="3"/>
</dbReference>
<feature type="domain" description="C3H1-type" evidence="7">
    <location>
        <begin position="536"/>
        <end position="564"/>
    </location>
</feature>
<dbReference type="GO" id="GO:0008270">
    <property type="term" value="F:zinc ion binding"/>
    <property type="evidence" value="ECO:0007669"/>
    <property type="project" value="UniProtKB-KW"/>
</dbReference>
<dbReference type="EMBL" id="JAMFTS010000002">
    <property type="protein sequence ID" value="KAJ4798871.1"/>
    <property type="molecule type" value="Genomic_DNA"/>
</dbReference>
<feature type="zinc finger region" description="C3H1-type" evidence="5">
    <location>
        <begin position="273"/>
        <end position="301"/>
    </location>
</feature>
<evidence type="ECO:0000256" key="1">
    <source>
        <dbReference type="ARBA" id="ARBA00022723"/>
    </source>
</evidence>
<feature type="zinc finger region" description="C3H1-type" evidence="5">
    <location>
        <begin position="398"/>
        <end position="426"/>
    </location>
</feature>
<feature type="compositionally biased region" description="Basic and acidic residues" evidence="6">
    <location>
        <begin position="149"/>
        <end position="185"/>
    </location>
</feature>
<feature type="region of interest" description="Disordered" evidence="6">
    <location>
        <begin position="564"/>
        <end position="609"/>
    </location>
</feature>
<dbReference type="GO" id="GO:0003677">
    <property type="term" value="F:DNA binding"/>
    <property type="evidence" value="ECO:0007669"/>
    <property type="project" value="UniProtKB-KW"/>
</dbReference>
<dbReference type="Proteomes" id="UP001140206">
    <property type="component" value="Chromosome 2"/>
</dbReference>
<keyword evidence="2 5" id="KW-0863">Zinc-finger</keyword>
<evidence type="ECO:0000256" key="4">
    <source>
        <dbReference type="ARBA" id="ARBA00023125"/>
    </source>
</evidence>
<proteinExistence type="predicted"/>
<dbReference type="PANTHER" id="PTHR12506:SF20">
    <property type="entry name" value="ZINC FINGER CCCH DOMAIN-CONTAINING PROTEIN 67"/>
    <property type="match status" value="1"/>
</dbReference>
<dbReference type="SUPFAM" id="SSF90229">
    <property type="entry name" value="CCCH zinc finger"/>
    <property type="match status" value="4"/>
</dbReference>
<accession>A0AAV8G641</accession>
<feature type="region of interest" description="Disordered" evidence="6">
    <location>
        <begin position="439"/>
        <end position="458"/>
    </location>
</feature>
<feature type="zinc finger region" description="C3H1-type" evidence="5">
    <location>
        <begin position="202"/>
        <end position="230"/>
    </location>
</feature>
<keyword evidence="3 5" id="KW-0862">Zinc</keyword>
<dbReference type="PANTHER" id="PTHR12506">
    <property type="entry name" value="PROTEIN PHOSPHATASE RELATED"/>
    <property type="match status" value="1"/>
</dbReference>
<evidence type="ECO:0000256" key="5">
    <source>
        <dbReference type="PROSITE-ProRule" id="PRU00723"/>
    </source>
</evidence>
<evidence type="ECO:0000259" key="7">
    <source>
        <dbReference type="PROSITE" id="PS50103"/>
    </source>
</evidence>